<dbReference type="PANTHER" id="PTHR30469">
    <property type="entry name" value="MULTIDRUG RESISTANCE PROTEIN MDTA"/>
    <property type="match status" value="1"/>
</dbReference>
<dbReference type="Proteomes" id="UP000824246">
    <property type="component" value="Unassembled WGS sequence"/>
</dbReference>
<protein>
    <submittedName>
        <fullName evidence="5">Efflux RND transporter periplasmic adaptor subunit</fullName>
    </submittedName>
</protein>
<dbReference type="Gene3D" id="2.40.420.20">
    <property type="match status" value="1"/>
</dbReference>
<dbReference type="EMBL" id="DXFB01000185">
    <property type="protein sequence ID" value="HIX45975.1"/>
    <property type="molecule type" value="Genomic_DNA"/>
</dbReference>
<comment type="caution">
    <text evidence="5">The sequence shown here is derived from an EMBL/GenBank/DDBJ whole genome shotgun (WGS) entry which is preliminary data.</text>
</comment>
<accession>A0A9D1VSX7</accession>
<dbReference type="SUPFAM" id="SSF111369">
    <property type="entry name" value="HlyD-like secretion proteins"/>
    <property type="match status" value="1"/>
</dbReference>
<evidence type="ECO:0000313" key="5">
    <source>
        <dbReference type="EMBL" id="HIX45975.1"/>
    </source>
</evidence>
<dbReference type="NCBIfam" id="TIGR01730">
    <property type="entry name" value="RND_mfp"/>
    <property type="match status" value="1"/>
</dbReference>
<dbReference type="InterPro" id="IPR058625">
    <property type="entry name" value="MdtA-like_BSH"/>
</dbReference>
<dbReference type="PROSITE" id="PS51257">
    <property type="entry name" value="PROKAR_LIPOPROTEIN"/>
    <property type="match status" value="1"/>
</dbReference>
<proteinExistence type="inferred from homology"/>
<reference evidence="5" key="2">
    <citation type="submission" date="2021-04" db="EMBL/GenBank/DDBJ databases">
        <authorList>
            <person name="Gilroy R."/>
        </authorList>
    </citation>
    <scope>NUCLEOTIDE SEQUENCE</scope>
    <source>
        <strain evidence="5">ChiHjej12B11-16260</strain>
    </source>
</reference>
<dbReference type="PANTHER" id="PTHR30469:SF20">
    <property type="entry name" value="EFFLUX RND TRANSPORTER PERIPLASMIC ADAPTOR SUBUNIT"/>
    <property type="match status" value="1"/>
</dbReference>
<evidence type="ECO:0000256" key="1">
    <source>
        <dbReference type="ARBA" id="ARBA00009477"/>
    </source>
</evidence>
<feature type="domain" description="YknX-like C-terminal permuted SH3-like" evidence="4">
    <location>
        <begin position="275"/>
        <end position="342"/>
    </location>
</feature>
<dbReference type="InterPro" id="IPR058637">
    <property type="entry name" value="YknX-like_C"/>
</dbReference>
<feature type="domain" description="Multidrug resistance protein MdtA-like barrel-sandwich hybrid" evidence="2">
    <location>
        <begin position="68"/>
        <end position="186"/>
    </location>
</feature>
<dbReference type="Pfam" id="PF25954">
    <property type="entry name" value="Beta-barrel_RND_2"/>
    <property type="match status" value="1"/>
</dbReference>
<evidence type="ECO:0000259" key="3">
    <source>
        <dbReference type="Pfam" id="PF25954"/>
    </source>
</evidence>
<dbReference type="GO" id="GO:1990281">
    <property type="term" value="C:efflux pump complex"/>
    <property type="evidence" value="ECO:0007669"/>
    <property type="project" value="TreeGrafter"/>
</dbReference>
<dbReference type="InterPro" id="IPR006143">
    <property type="entry name" value="RND_pump_MFP"/>
</dbReference>
<dbReference type="Gene3D" id="2.40.30.170">
    <property type="match status" value="1"/>
</dbReference>
<sequence length="344" mass="37383">MSRSWYICFLLGTIGMALSLGGCSSGDKEKSRRSVVVETITLVPSDNSYTDSFVGSVEESSAAALSFAVGGQVKRVLVTEGDRVNAGDELAYLDATTLQHTYDAAKATLDRARDAYDRMKLLHDSSSLPDIKWVEIQSSLQQAESMERIAYKNLTDARLTAPFSGYIARRMIEVGDNVLPAATAFTLMEIATVDVKIAVPENEISSVSRGDSVEVCVGALDDRVYRGVVTVKGVSAHPLSHTYEVRARIDNTDGAMLPGMVCRANICRRTADKVFVLPLNAVFADTGKRHYVWIYRDGSAEKRYVTIGDLAAHGVIVTDGVARGERLIVAGCQKISEGMNVEER</sequence>
<dbReference type="Pfam" id="PF25989">
    <property type="entry name" value="YknX_C"/>
    <property type="match status" value="1"/>
</dbReference>
<name>A0A9D1VSX7_9BACT</name>
<organism evidence="5 6">
    <name type="scientific">Candidatus Barnesiella excrementipullorum</name>
    <dbReference type="NCBI Taxonomy" id="2838479"/>
    <lineage>
        <taxon>Bacteria</taxon>
        <taxon>Pseudomonadati</taxon>
        <taxon>Bacteroidota</taxon>
        <taxon>Bacteroidia</taxon>
        <taxon>Bacteroidales</taxon>
        <taxon>Barnesiellaceae</taxon>
        <taxon>Barnesiella</taxon>
    </lineage>
</organism>
<dbReference type="AlphaFoldDB" id="A0A9D1VSX7"/>
<evidence type="ECO:0000259" key="4">
    <source>
        <dbReference type="Pfam" id="PF25989"/>
    </source>
</evidence>
<dbReference type="Pfam" id="PF25917">
    <property type="entry name" value="BSH_RND"/>
    <property type="match status" value="1"/>
</dbReference>
<dbReference type="GO" id="GO:0015562">
    <property type="term" value="F:efflux transmembrane transporter activity"/>
    <property type="evidence" value="ECO:0007669"/>
    <property type="project" value="TreeGrafter"/>
</dbReference>
<comment type="similarity">
    <text evidence="1">Belongs to the membrane fusion protein (MFP) (TC 8.A.1) family.</text>
</comment>
<gene>
    <name evidence="5" type="ORF">H9982_07115</name>
</gene>
<evidence type="ECO:0000259" key="2">
    <source>
        <dbReference type="Pfam" id="PF25917"/>
    </source>
</evidence>
<evidence type="ECO:0000313" key="6">
    <source>
        <dbReference type="Proteomes" id="UP000824246"/>
    </source>
</evidence>
<feature type="domain" description="CusB-like beta-barrel" evidence="3">
    <location>
        <begin position="195"/>
        <end position="266"/>
    </location>
</feature>
<reference evidence="5" key="1">
    <citation type="journal article" date="2021" name="PeerJ">
        <title>Extensive microbial diversity within the chicken gut microbiome revealed by metagenomics and culture.</title>
        <authorList>
            <person name="Gilroy R."/>
            <person name="Ravi A."/>
            <person name="Getino M."/>
            <person name="Pursley I."/>
            <person name="Horton D.L."/>
            <person name="Alikhan N.F."/>
            <person name="Baker D."/>
            <person name="Gharbi K."/>
            <person name="Hall N."/>
            <person name="Watson M."/>
            <person name="Adriaenssens E.M."/>
            <person name="Foster-Nyarko E."/>
            <person name="Jarju S."/>
            <person name="Secka A."/>
            <person name="Antonio M."/>
            <person name="Oren A."/>
            <person name="Chaudhuri R.R."/>
            <person name="La Ragione R."/>
            <person name="Hildebrand F."/>
            <person name="Pallen M.J."/>
        </authorList>
    </citation>
    <scope>NUCLEOTIDE SEQUENCE</scope>
    <source>
        <strain evidence="5">ChiHjej12B11-16260</strain>
    </source>
</reference>
<dbReference type="Gene3D" id="2.40.50.100">
    <property type="match status" value="1"/>
</dbReference>
<dbReference type="InterPro" id="IPR058792">
    <property type="entry name" value="Beta-barrel_RND_2"/>
</dbReference>